<proteinExistence type="predicted"/>
<evidence type="ECO:0000313" key="2">
    <source>
        <dbReference type="EMBL" id="MBO8457488.1"/>
    </source>
</evidence>
<dbReference type="AlphaFoldDB" id="A0A9D9N284"/>
<comment type="caution">
    <text evidence="2">The sequence shown here is derived from an EMBL/GenBank/DDBJ whole genome shotgun (WGS) entry which is preliminary data.</text>
</comment>
<keyword evidence="1" id="KW-0732">Signal</keyword>
<protein>
    <recommendedName>
        <fullName evidence="4">Outer membrane lipoprotein BamD-like domain-containing protein</fullName>
    </recommendedName>
</protein>
<name>A0A9D9N284_9SPIR</name>
<dbReference type="EMBL" id="JADIMM010000065">
    <property type="protein sequence ID" value="MBO8457488.1"/>
    <property type="molecule type" value="Genomic_DNA"/>
</dbReference>
<gene>
    <name evidence="2" type="ORF">IAA81_04580</name>
</gene>
<evidence type="ECO:0000313" key="3">
    <source>
        <dbReference type="Proteomes" id="UP000823638"/>
    </source>
</evidence>
<evidence type="ECO:0000256" key="1">
    <source>
        <dbReference type="SAM" id="SignalP"/>
    </source>
</evidence>
<sequence>MKNNLFSILFLLTAVFAFATGCATGPEVIPEDASVAELIQYAQTSIDNGKPGKAKEYLYTVLERYPDDMEAVCCAEYELAHIEVKAKNWKKAEELLTNLLDRYEADTEETLPRAYRILAENDLKKIK</sequence>
<reference evidence="2" key="2">
    <citation type="journal article" date="2021" name="PeerJ">
        <title>Extensive microbial diversity within the chicken gut microbiome revealed by metagenomics and culture.</title>
        <authorList>
            <person name="Gilroy R."/>
            <person name="Ravi A."/>
            <person name="Getino M."/>
            <person name="Pursley I."/>
            <person name="Horton D.L."/>
            <person name="Alikhan N.F."/>
            <person name="Baker D."/>
            <person name="Gharbi K."/>
            <person name="Hall N."/>
            <person name="Watson M."/>
            <person name="Adriaenssens E.M."/>
            <person name="Foster-Nyarko E."/>
            <person name="Jarju S."/>
            <person name="Secka A."/>
            <person name="Antonio M."/>
            <person name="Oren A."/>
            <person name="Chaudhuri R.R."/>
            <person name="La Ragione R."/>
            <person name="Hildebrand F."/>
            <person name="Pallen M.J."/>
        </authorList>
    </citation>
    <scope>NUCLEOTIDE SEQUENCE</scope>
    <source>
        <strain evidence="2">10532</strain>
    </source>
</reference>
<feature type="chain" id="PRO_5039085604" description="Outer membrane lipoprotein BamD-like domain-containing protein" evidence="1">
    <location>
        <begin position="20"/>
        <end position="127"/>
    </location>
</feature>
<organism evidence="2 3">
    <name type="scientific">Candidatus Gallitreponema excrementavium</name>
    <dbReference type="NCBI Taxonomy" id="2840840"/>
    <lineage>
        <taxon>Bacteria</taxon>
        <taxon>Pseudomonadati</taxon>
        <taxon>Spirochaetota</taxon>
        <taxon>Spirochaetia</taxon>
        <taxon>Spirochaetales</taxon>
        <taxon>Candidatus Gallitreponema</taxon>
    </lineage>
</organism>
<dbReference type="PROSITE" id="PS51257">
    <property type="entry name" value="PROKAR_LIPOPROTEIN"/>
    <property type="match status" value="1"/>
</dbReference>
<dbReference type="InterPro" id="IPR011990">
    <property type="entry name" value="TPR-like_helical_dom_sf"/>
</dbReference>
<dbReference type="SUPFAM" id="SSF48452">
    <property type="entry name" value="TPR-like"/>
    <property type="match status" value="1"/>
</dbReference>
<evidence type="ECO:0008006" key="4">
    <source>
        <dbReference type="Google" id="ProtNLM"/>
    </source>
</evidence>
<reference evidence="2" key="1">
    <citation type="submission" date="2020-10" db="EMBL/GenBank/DDBJ databases">
        <authorList>
            <person name="Gilroy R."/>
        </authorList>
    </citation>
    <scope>NUCLEOTIDE SEQUENCE</scope>
    <source>
        <strain evidence="2">10532</strain>
    </source>
</reference>
<dbReference type="Gene3D" id="1.25.40.10">
    <property type="entry name" value="Tetratricopeptide repeat domain"/>
    <property type="match status" value="1"/>
</dbReference>
<feature type="signal peptide" evidence="1">
    <location>
        <begin position="1"/>
        <end position="19"/>
    </location>
</feature>
<dbReference type="Proteomes" id="UP000823638">
    <property type="component" value="Unassembled WGS sequence"/>
</dbReference>
<accession>A0A9D9N284</accession>